<protein>
    <recommendedName>
        <fullName evidence="2 5">Basal-body rod modification protein FlgD</fullName>
    </recommendedName>
</protein>
<evidence type="ECO:0000256" key="2">
    <source>
        <dbReference type="ARBA" id="ARBA00016013"/>
    </source>
</evidence>
<dbReference type="Pfam" id="PF03963">
    <property type="entry name" value="FlgD"/>
    <property type="match status" value="1"/>
</dbReference>
<evidence type="ECO:0000256" key="4">
    <source>
        <dbReference type="ARBA" id="ARBA00024746"/>
    </source>
</evidence>
<feature type="domain" description="FlgD Tudor-like" evidence="8">
    <location>
        <begin position="83"/>
        <end position="218"/>
    </location>
</feature>
<comment type="caution">
    <text evidence="9">The sequence shown here is derived from an EMBL/GenBank/DDBJ whole genome shotgun (WGS) entry which is preliminary data.</text>
</comment>
<dbReference type="InterPro" id="IPR025965">
    <property type="entry name" value="FlgD/Vpr_Ig-like"/>
</dbReference>
<evidence type="ECO:0000259" key="7">
    <source>
        <dbReference type="Pfam" id="PF13860"/>
    </source>
</evidence>
<accession>A0A840R328</accession>
<evidence type="ECO:0000256" key="1">
    <source>
        <dbReference type="ARBA" id="ARBA00010577"/>
    </source>
</evidence>
<proteinExistence type="inferred from homology"/>
<keyword evidence="10" id="KW-1185">Reference proteome</keyword>
<feature type="compositionally biased region" description="Polar residues" evidence="6">
    <location>
        <begin position="7"/>
        <end position="16"/>
    </location>
</feature>
<gene>
    <name evidence="9" type="ORF">HNQ57_001266</name>
</gene>
<evidence type="ECO:0000313" key="9">
    <source>
        <dbReference type="EMBL" id="MBB5187003.1"/>
    </source>
</evidence>
<evidence type="ECO:0000256" key="5">
    <source>
        <dbReference type="RuleBase" id="RU362076"/>
    </source>
</evidence>
<dbReference type="Proteomes" id="UP000536640">
    <property type="component" value="Unassembled WGS sequence"/>
</dbReference>
<dbReference type="GO" id="GO:0044781">
    <property type="term" value="P:bacterial-type flagellum organization"/>
    <property type="evidence" value="ECO:0007669"/>
    <property type="project" value="UniProtKB-UniRule"/>
</dbReference>
<feature type="region of interest" description="Disordered" evidence="6">
    <location>
        <begin position="1"/>
        <end position="23"/>
    </location>
</feature>
<evidence type="ECO:0000256" key="6">
    <source>
        <dbReference type="SAM" id="MobiDB-lite"/>
    </source>
</evidence>
<sequence>MEVRTLEQLQMQNATSKAKKDASSLDQNDFMKLMLQQLKSQDPFKPTDNTEFISQMAQLTSVSGISEMNENLSALTGSLYSAQLLDSSSLIGKDVLVESGVAALPSGGSVRGQVELPTSTTALDIEILAPSGEVIGKVPMGPQAAGTSRFEWNGIGLNGERMPPGNYQIRANYLNGNKVEALTTEMRSAVISVSVPAGGGSPQVQIQGLGTVSLSQIKEIS</sequence>
<keyword evidence="9" id="KW-0282">Flagellum</keyword>
<dbReference type="InterPro" id="IPR005648">
    <property type="entry name" value="FlgD"/>
</dbReference>
<evidence type="ECO:0000313" key="10">
    <source>
        <dbReference type="Proteomes" id="UP000536640"/>
    </source>
</evidence>
<dbReference type="RefSeq" id="WP_184461742.1">
    <property type="nucleotide sequence ID" value="NZ_JACHHW010000003.1"/>
</dbReference>
<dbReference type="Gene3D" id="2.60.40.4070">
    <property type="match status" value="1"/>
</dbReference>
<reference evidence="9 10" key="1">
    <citation type="submission" date="2020-08" db="EMBL/GenBank/DDBJ databases">
        <title>Genomic Encyclopedia of Type Strains, Phase IV (KMG-IV): sequencing the most valuable type-strain genomes for metagenomic binning, comparative biology and taxonomic classification.</title>
        <authorList>
            <person name="Goeker M."/>
        </authorList>
    </citation>
    <scope>NUCLEOTIDE SEQUENCE [LARGE SCALE GENOMIC DNA]</scope>
    <source>
        <strain evidence="9 10">DSM 25701</strain>
    </source>
</reference>
<dbReference type="EMBL" id="JACHHW010000003">
    <property type="protein sequence ID" value="MBB5187003.1"/>
    <property type="molecule type" value="Genomic_DNA"/>
</dbReference>
<name>A0A840R328_9GAMM</name>
<feature type="domain" description="FlgD/Vpr Ig-like" evidence="7">
    <location>
        <begin position="107"/>
        <end position="176"/>
    </location>
</feature>
<dbReference type="AlphaFoldDB" id="A0A840R328"/>
<keyword evidence="3 5" id="KW-1005">Bacterial flagellum biogenesis</keyword>
<evidence type="ECO:0000256" key="3">
    <source>
        <dbReference type="ARBA" id="ARBA00022795"/>
    </source>
</evidence>
<organism evidence="9 10">
    <name type="scientific">Zhongshania antarctica</name>
    <dbReference type="NCBI Taxonomy" id="641702"/>
    <lineage>
        <taxon>Bacteria</taxon>
        <taxon>Pseudomonadati</taxon>
        <taxon>Pseudomonadota</taxon>
        <taxon>Gammaproteobacteria</taxon>
        <taxon>Cellvibrionales</taxon>
        <taxon>Spongiibacteraceae</taxon>
        <taxon>Zhongshania</taxon>
    </lineage>
</organism>
<keyword evidence="9" id="KW-0969">Cilium</keyword>
<comment type="similarity">
    <text evidence="1 5">Belongs to the FlgD family.</text>
</comment>
<dbReference type="Pfam" id="PF13860">
    <property type="entry name" value="FlgD_ig"/>
    <property type="match status" value="1"/>
</dbReference>
<keyword evidence="9" id="KW-0966">Cell projection</keyword>
<comment type="function">
    <text evidence="4 5">Required for flagellar hook formation. May act as a scaffolding protein.</text>
</comment>
<dbReference type="InterPro" id="IPR025963">
    <property type="entry name" value="FLgD_Tudor"/>
</dbReference>
<evidence type="ECO:0000259" key="8">
    <source>
        <dbReference type="Pfam" id="PF13861"/>
    </source>
</evidence>
<dbReference type="Pfam" id="PF13861">
    <property type="entry name" value="FLgD_tudor"/>
    <property type="match status" value="1"/>
</dbReference>
<dbReference type="Gene3D" id="2.30.30.910">
    <property type="match status" value="1"/>
</dbReference>